<dbReference type="EMBL" id="LAJY01000720">
    <property type="protein sequence ID" value="KJV08206.1"/>
    <property type="molecule type" value="Genomic_DNA"/>
</dbReference>
<evidence type="ECO:0000313" key="2">
    <source>
        <dbReference type="Proteomes" id="UP000033774"/>
    </source>
</evidence>
<dbReference type="Gene3D" id="3.40.50.11380">
    <property type="match status" value="1"/>
</dbReference>
<dbReference type="AlphaFoldDB" id="A0A0F3INA7"/>
<reference evidence="1 2" key="1">
    <citation type="submission" date="2015-03" db="EMBL/GenBank/DDBJ databases">
        <title>Draft genome sequence of Elstera litoralis.</title>
        <authorList>
            <person name="Rahalkar M.C."/>
            <person name="Dhakephalkar P.K."/>
            <person name="Pore S.D."/>
            <person name="Arora P."/>
            <person name="Kapse N.G."/>
            <person name="Pandit P.S."/>
        </authorList>
    </citation>
    <scope>NUCLEOTIDE SEQUENCE [LARGE SCALE GENOMIC DNA]</scope>
    <source>
        <strain evidence="1 2">Dia-1</strain>
    </source>
</reference>
<organism evidence="1 2">
    <name type="scientific">Elstera litoralis</name>
    <dbReference type="NCBI Taxonomy" id="552518"/>
    <lineage>
        <taxon>Bacteria</taxon>
        <taxon>Pseudomonadati</taxon>
        <taxon>Pseudomonadota</taxon>
        <taxon>Alphaproteobacteria</taxon>
        <taxon>Rhodospirillales</taxon>
        <taxon>Rhodospirillaceae</taxon>
        <taxon>Elstera</taxon>
    </lineage>
</organism>
<gene>
    <name evidence="1" type="ORF">VZ95_19275</name>
</gene>
<dbReference type="Proteomes" id="UP000033774">
    <property type="component" value="Unassembled WGS sequence"/>
</dbReference>
<comment type="caution">
    <text evidence="1">The sequence shown here is derived from an EMBL/GenBank/DDBJ whole genome shotgun (WGS) entry which is preliminary data.</text>
</comment>
<protein>
    <submittedName>
        <fullName evidence="1">Uncharacterized protein</fullName>
    </submittedName>
</protein>
<dbReference type="RefSeq" id="WP_045777309.1">
    <property type="nucleotide sequence ID" value="NZ_LAJY01000720.1"/>
</dbReference>
<keyword evidence="2" id="KW-1185">Reference proteome</keyword>
<name>A0A0F3INA7_9PROT</name>
<evidence type="ECO:0000313" key="1">
    <source>
        <dbReference type="EMBL" id="KJV08206.1"/>
    </source>
</evidence>
<accession>A0A0F3INA7</accession>
<proteinExistence type="predicted"/>
<dbReference type="OrthoDB" id="146908at2"/>
<sequence length="227" mass="24238">MRSDDKIRIAYLASYLHASLLRRVLTAHDPDRVSVYLYTDAPLVAADWGVTVTPLSGTDLAQSFAANRIDVAIDTVAPHAFEGQDRVVSALGRRLAPVQIAWLGTWGTGGGLYDALLTDADAVPPGAEARYDEEILRIPGGQWAWEPPPEALSPAPGPLPASQNGAITFAATVRGLRLSPRTFCRLGTDFSGVPGSRLALVGFQAEDSPQQRAFAEALRLPGLILRA</sequence>